<dbReference type="RefSeq" id="WP_058918812.1">
    <property type="nucleotide sequence ID" value="NZ_JBHSQC010000011.1"/>
</dbReference>
<dbReference type="NCBIfam" id="NF005597">
    <property type="entry name" value="PRK07329.1"/>
    <property type="match status" value="1"/>
</dbReference>
<evidence type="ECO:0000256" key="1">
    <source>
        <dbReference type="ARBA" id="ARBA00004970"/>
    </source>
</evidence>
<comment type="pathway">
    <text evidence="1 8">Amino-acid biosynthesis; L-histidine biosynthesis; L-histidine from 5-phospho-alpha-D-ribose 1-diphosphate: step 8/9.</text>
</comment>
<keyword evidence="4 8" id="KW-0028">Amino-acid biosynthesis</keyword>
<sequence>MAIYDQHMHTYFSPDASEVFEEYLKQTSGPIVTTEHLDFNDPFSGKDTILDYEKYSKTIDELNAQYNNRIRKGIEIGYTKDSHQQIQDYLIGKDFDVQLLSVHQNGEYDFLQPIVKEKEVQDVMNEYFPLLLKAVENFPTANVLSHFDYGIRLFEVSVEELQEHQSILKKVLQTVIDKNMAFELNTRSMYQYGNVDLYEQMISWYLELGGNSFSLGSDAHSIAYYGFHFDDAIALLEKHGVSTVTVFEQQKPAELSSSQFKDVK</sequence>
<evidence type="ECO:0000256" key="7">
    <source>
        <dbReference type="ARBA" id="ARBA00049158"/>
    </source>
</evidence>
<dbReference type="EMBL" id="JBHUFF010000002">
    <property type="protein sequence ID" value="MFD1798305.1"/>
    <property type="molecule type" value="Genomic_DNA"/>
</dbReference>
<evidence type="ECO:0000256" key="3">
    <source>
        <dbReference type="ARBA" id="ARBA00013085"/>
    </source>
</evidence>
<dbReference type="Pfam" id="PF02811">
    <property type="entry name" value="PHP"/>
    <property type="match status" value="1"/>
</dbReference>
<organism evidence="10 11">
    <name type="scientific">Carnobacterium antarcticum</name>
    <dbReference type="NCBI Taxonomy" id="2126436"/>
    <lineage>
        <taxon>Bacteria</taxon>
        <taxon>Bacillati</taxon>
        <taxon>Bacillota</taxon>
        <taxon>Bacilli</taxon>
        <taxon>Lactobacillales</taxon>
        <taxon>Carnobacteriaceae</taxon>
        <taxon>Carnobacterium</taxon>
    </lineage>
</organism>
<evidence type="ECO:0000256" key="8">
    <source>
        <dbReference type="RuleBase" id="RU366003"/>
    </source>
</evidence>
<dbReference type="EC" id="3.1.3.15" evidence="3 8"/>
<dbReference type="PANTHER" id="PTHR21039">
    <property type="entry name" value="HISTIDINOL PHOSPHATASE-RELATED"/>
    <property type="match status" value="1"/>
</dbReference>
<name>A0ABW4NIR1_9LACT</name>
<dbReference type="SUPFAM" id="SSF89550">
    <property type="entry name" value="PHP domain-like"/>
    <property type="match status" value="1"/>
</dbReference>
<proteinExistence type="inferred from homology"/>
<comment type="caution">
    <text evidence="10">The sequence shown here is derived from an EMBL/GenBank/DDBJ whole genome shotgun (WGS) entry which is preliminary data.</text>
</comment>
<feature type="domain" description="PHP" evidence="9">
    <location>
        <begin position="5"/>
        <end position="186"/>
    </location>
</feature>
<comment type="catalytic activity">
    <reaction evidence="7 8">
        <text>L-histidinol phosphate + H2O = L-histidinol + phosphate</text>
        <dbReference type="Rhea" id="RHEA:14465"/>
        <dbReference type="ChEBI" id="CHEBI:15377"/>
        <dbReference type="ChEBI" id="CHEBI:43474"/>
        <dbReference type="ChEBI" id="CHEBI:57699"/>
        <dbReference type="ChEBI" id="CHEBI:57980"/>
        <dbReference type="EC" id="3.1.3.15"/>
    </reaction>
</comment>
<accession>A0ABW4NIR1</accession>
<evidence type="ECO:0000256" key="5">
    <source>
        <dbReference type="ARBA" id="ARBA00022801"/>
    </source>
</evidence>
<dbReference type="Gene3D" id="3.20.20.140">
    <property type="entry name" value="Metal-dependent hydrolases"/>
    <property type="match status" value="1"/>
</dbReference>
<keyword evidence="6 8" id="KW-0368">Histidine biosynthesis</keyword>
<dbReference type="Proteomes" id="UP001597285">
    <property type="component" value="Unassembled WGS sequence"/>
</dbReference>
<evidence type="ECO:0000256" key="6">
    <source>
        <dbReference type="ARBA" id="ARBA00023102"/>
    </source>
</evidence>
<comment type="similarity">
    <text evidence="2 8">Belongs to the PHP hydrolase family. HisK subfamily.</text>
</comment>
<evidence type="ECO:0000256" key="2">
    <source>
        <dbReference type="ARBA" id="ARBA00009152"/>
    </source>
</evidence>
<evidence type="ECO:0000259" key="9">
    <source>
        <dbReference type="Pfam" id="PF02811"/>
    </source>
</evidence>
<evidence type="ECO:0000313" key="10">
    <source>
        <dbReference type="EMBL" id="MFD1798305.1"/>
    </source>
</evidence>
<keyword evidence="5 8" id="KW-0378">Hydrolase</keyword>
<dbReference type="PANTHER" id="PTHR21039:SF0">
    <property type="entry name" value="HISTIDINOL-PHOSPHATASE"/>
    <property type="match status" value="1"/>
</dbReference>
<gene>
    <name evidence="10" type="ORF">ACFSBK_00305</name>
</gene>
<dbReference type="InterPro" id="IPR016195">
    <property type="entry name" value="Pol/histidinol_Pase-like"/>
</dbReference>
<keyword evidence="11" id="KW-1185">Reference proteome</keyword>
<dbReference type="InterPro" id="IPR010140">
    <property type="entry name" value="Histidinol_P_phosphatase_HisJ"/>
</dbReference>
<dbReference type="NCBIfam" id="TIGR01856">
    <property type="entry name" value="hisJ_fam"/>
    <property type="match status" value="1"/>
</dbReference>
<dbReference type="InterPro" id="IPR004013">
    <property type="entry name" value="PHP_dom"/>
</dbReference>
<evidence type="ECO:0000256" key="4">
    <source>
        <dbReference type="ARBA" id="ARBA00022605"/>
    </source>
</evidence>
<evidence type="ECO:0000313" key="11">
    <source>
        <dbReference type="Proteomes" id="UP001597285"/>
    </source>
</evidence>
<reference evidence="11" key="1">
    <citation type="journal article" date="2019" name="Int. J. Syst. Evol. Microbiol.">
        <title>The Global Catalogue of Microorganisms (GCM) 10K type strain sequencing project: providing services to taxonomists for standard genome sequencing and annotation.</title>
        <authorList>
            <consortium name="The Broad Institute Genomics Platform"/>
            <consortium name="The Broad Institute Genome Sequencing Center for Infectious Disease"/>
            <person name="Wu L."/>
            <person name="Ma J."/>
        </authorList>
    </citation>
    <scope>NUCLEOTIDE SEQUENCE [LARGE SCALE GENOMIC DNA]</scope>
    <source>
        <strain evidence="11">KCTC 42143</strain>
    </source>
</reference>
<protein>
    <recommendedName>
        <fullName evidence="3 8">Histidinol-phosphatase</fullName>
        <shortName evidence="8">HolPase</shortName>
        <ecNumber evidence="3 8">3.1.3.15</ecNumber>
    </recommendedName>
</protein>